<protein>
    <submittedName>
        <fullName evidence="9">Cation diffusion facilitator family transporter</fullName>
    </submittedName>
</protein>
<feature type="domain" description="Cation efflux protein transmembrane" evidence="8">
    <location>
        <begin position="30"/>
        <end position="226"/>
    </location>
</feature>
<dbReference type="PANTHER" id="PTHR45755:SF4">
    <property type="entry name" value="ZINC TRANSPORTER 7"/>
    <property type="match status" value="1"/>
</dbReference>
<keyword evidence="9" id="KW-0614">Plasmid</keyword>
<dbReference type="RefSeq" id="WP_015212133.1">
    <property type="nucleotide sequence ID" value="NC_019765.1"/>
</dbReference>
<evidence type="ECO:0000259" key="8">
    <source>
        <dbReference type="Pfam" id="PF01545"/>
    </source>
</evidence>
<dbReference type="EMBL" id="CP003654">
    <property type="protein sequence ID" value="AFZ38230.1"/>
    <property type="molecule type" value="Genomic_DNA"/>
</dbReference>
<feature type="transmembrane region" description="Helical" evidence="7">
    <location>
        <begin position="195"/>
        <end position="215"/>
    </location>
</feature>
<gene>
    <name evidence="9" type="ordered locus">Sta7437_4792</name>
</gene>
<keyword evidence="10" id="KW-1185">Reference proteome</keyword>
<dbReference type="GO" id="GO:0016020">
    <property type="term" value="C:membrane"/>
    <property type="evidence" value="ECO:0007669"/>
    <property type="project" value="UniProtKB-SubCell"/>
</dbReference>
<name>K9Y072_STAC7</name>
<feature type="transmembrane region" description="Helical" evidence="7">
    <location>
        <begin position="125"/>
        <end position="148"/>
    </location>
</feature>
<reference evidence="10" key="1">
    <citation type="journal article" date="2013" name="Proc. Natl. Acad. Sci. U.S.A.">
        <title>Improving the coverage of the cyanobacterial phylum using diversity-driven genome sequencing.</title>
        <authorList>
            <person name="Shih P.M."/>
            <person name="Wu D."/>
            <person name="Latifi A."/>
            <person name="Axen S.D."/>
            <person name="Fewer D.P."/>
            <person name="Talla E."/>
            <person name="Calteau A."/>
            <person name="Cai F."/>
            <person name="Tandeau de Marsac N."/>
            <person name="Rippka R."/>
            <person name="Herdman M."/>
            <person name="Sivonen K."/>
            <person name="Coursin T."/>
            <person name="Laurent T."/>
            <person name="Goodwin L."/>
            <person name="Nolan M."/>
            <person name="Davenport K.W."/>
            <person name="Han C.S."/>
            <person name="Rubin E.M."/>
            <person name="Eisen J.A."/>
            <person name="Woyke T."/>
            <person name="Gugger M."/>
            <person name="Kerfeld C.A."/>
        </authorList>
    </citation>
    <scope>NUCLEOTIDE SEQUENCE [LARGE SCALE GENOMIC DNA]</scope>
    <source>
        <strain evidence="10">ATCC 29371 / PCC 7437</strain>
        <plasmid evidence="10">Plasmid pSTA7437.01</plasmid>
    </source>
</reference>
<dbReference type="Proteomes" id="UP000010473">
    <property type="component" value="Plasmid pSTA7437.01"/>
</dbReference>
<keyword evidence="2" id="KW-0813">Transport</keyword>
<feature type="transmembrane region" description="Helical" evidence="7">
    <location>
        <begin position="29"/>
        <end position="53"/>
    </location>
</feature>
<feature type="transmembrane region" description="Helical" evidence="7">
    <location>
        <begin position="169"/>
        <end position="189"/>
    </location>
</feature>
<evidence type="ECO:0000256" key="6">
    <source>
        <dbReference type="ARBA" id="ARBA00023136"/>
    </source>
</evidence>
<dbReference type="HOGENOM" id="CLU_013430_1_0_3"/>
<dbReference type="AlphaFoldDB" id="K9Y072"/>
<dbReference type="GO" id="GO:0006882">
    <property type="term" value="P:intracellular zinc ion homeostasis"/>
    <property type="evidence" value="ECO:0007669"/>
    <property type="project" value="InterPro"/>
</dbReference>
<geneLocation type="plasmid" evidence="9 10">
    <name>pSTA7437.01</name>
</geneLocation>
<evidence type="ECO:0000313" key="9">
    <source>
        <dbReference type="EMBL" id="AFZ38230.1"/>
    </source>
</evidence>
<evidence type="ECO:0000256" key="2">
    <source>
        <dbReference type="ARBA" id="ARBA00022448"/>
    </source>
</evidence>
<dbReference type="PANTHER" id="PTHR45755">
    <property type="match status" value="1"/>
</dbReference>
<evidence type="ECO:0000313" key="10">
    <source>
        <dbReference type="Proteomes" id="UP000010473"/>
    </source>
</evidence>
<dbReference type="InterPro" id="IPR027469">
    <property type="entry name" value="Cation_efflux_TMD_sf"/>
</dbReference>
<feature type="transmembrane region" description="Helical" evidence="7">
    <location>
        <begin position="88"/>
        <end position="113"/>
    </location>
</feature>
<feature type="transmembrane region" description="Helical" evidence="7">
    <location>
        <begin position="59"/>
        <end position="76"/>
    </location>
</feature>
<accession>K9Y072</accession>
<dbReference type="SUPFAM" id="SSF161111">
    <property type="entry name" value="Cation efflux protein transmembrane domain-like"/>
    <property type="match status" value="1"/>
</dbReference>
<dbReference type="InterPro" id="IPR058533">
    <property type="entry name" value="Cation_efflux_TM"/>
</dbReference>
<sequence length="307" mass="34008">MHEDTLEQWQHSHDFAVNRDRAEHNTTTVMWLTAITMVVEIIAGSFFGSMALLADGWHMATHVAAFGIAVFAYRYARRHANNSQYTFGTGKVTVLGGYTSAIALAVTALTIAIESVTRFFEPIAIQFNEAIAVAILGLIVNLASAWLLQDHHHHDHDRHHHHDRNLQAAYIHVLTDALTSILAIIALFAGKYFGWIWLDAVMGLVGAGVISKWAYDLVRDTGKILLDGAIDKQIKLDIMTAIEADADNRIADLHVWYVGENLLAATISLVTHYPRSPEHYKSLLGGISSLTHVLVEVNQCRGEPCIK</sequence>
<organism evidence="9 10">
    <name type="scientific">Stanieria cyanosphaera (strain ATCC 29371 / PCC 7437)</name>
    <dbReference type="NCBI Taxonomy" id="111780"/>
    <lineage>
        <taxon>Bacteria</taxon>
        <taxon>Bacillati</taxon>
        <taxon>Cyanobacteriota</taxon>
        <taxon>Cyanophyceae</taxon>
        <taxon>Pleurocapsales</taxon>
        <taxon>Dermocarpellaceae</taxon>
        <taxon>Stanieria</taxon>
    </lineage>
</organism>
<keyword evidence="3 7" id="KW-0812">Transmembrane</keyword>
<evidence type="ECO:0000256" key="7">
    <source>
        <dbReference type="SAM" id="Phobius"/>
    </source>
</evidence>
<dbReference type="InterPro" id="IPR002524">
    <property type="entry name" value="Cation_efflux"/>
</dbReference>
<evidence type="ECO:0000256" key="3">
    <source>
        <dbReference type="ARBA" id="ARBA00022692"/>
    </source>
</evidence>
<dbReference type="OrthoDB" id="9809646at2"/>
<dbReference type="NCBIfam" id="NF033827">
    <property type="entry name" value="CDF_efflux_DmeF"/>
    <property type="match status" value="1"/>
</dbReference>
<evidence type="ECO:0000256" key="5">
    <source>
        <dbReference type="ARBA" id="ARBA00023065"/>
    </source>
</evidence>
<comment type="subcellular location">
    <subcellularLocation>
        <location evidence="1">Membrane</location>
        <topology evidence="1">Multi-pass membrane protein</topology>
    </subcellularLocation>
</comment>
<dbReference type="PATRIC" id="fig|111780.3.peg.4950"/>
<evidence type="ECO:0000256" key="1">
    <source>
        <dbReference type="ARBA" id="ARBA00004141"/>
    </source>
</evidence>
<dbReference type="KEGG" id="scs:Sta7437_4792"/>
<dbReference type="GO" id="GO:0005385">
    <property type="term" value="F:zinc ion transmembrane transporter activity"/>
    <property type="evidence" value="ECO:0007669"/>
    <property type="project" value="InterPro"/>
</dbReference>
<proteinExistence type="predicted"/>
<keyword evidence="5" id="KW-0406">Ion transport</keyword>
<dbReference type="InterPro" id="IPR045316">
    <property type="entry name" value="Msc2-like"/>
</dbReference>
<evidence type="ECO:0000256" key="4">
    <source>
        <dbReference type="ARBA" id="ARBA00022989"/>
    </source>
</evidence>
<keyword evidence="4 7" id="KW-1133">Transmembrane helix</keyword>
<dbReference type="NCBIfam" id="TIGR01297">
    <property type="entry name" value="CDF"/>
    <property type="match status" value="1"/>
</dbReference>
<keyword evidence="6 7" id="KW-0472">Membrane</keyword>
<dbReference type="Pfam" id="PF01545">
    <property type="entry name" value="Cation_efflux"/>
    <property type="match status" value="1"/>
</dbReference>
<dbReference type="Gene3D" id="1.20.1510.10">
    <property type="entry name" value="Cation efflux protein transmembrane domain"/>
    <property type="match status" value="1"/>
</dbReference>